<keyword evidence="4 8" id="KW-0812">Transmembrane</keyword>
<dbReference type="PROSITE" id="PS52016">
    <property type="entry name" value="TONB_DEPENDENT_REC_3"/>
    <property type="match status" value="1"/>
</dbReference>
<keyword evidence="10" id="KW-0732">Signal</keyword>
<dbReference type="SUPFAM" id="SSF56935">
    <property type="entry name" value="Porins"/>
    <property type="match status" value="1"/>
</dbReference>
<dbReference type="GO" id="GO:0044718">
    <property type="term" value="P:siderophore transmembrane transport"/>
    <property type="evidence" value="ECO:0007669"/>
    <property type="project" value="TreeGrafter"/>
</dbReference>
<comment type="subcellular location">
    <subcellularLocation>
        <location evidence="1 8">Cell outer membrane</location>
        <topology evidence="1 8">Multi-pass membrane protein</topology>
    </subcellularLocation>
</comment>
<keyword evidence="3 8" id="KW-1134">Transmembrane beta strand</keyword>
<keyword evidence="5 9" id="KW-0798">TonB box</keyword>
<evidence type="ECO:0000256" key="10">
    <source>
        <dbReference type="SAM" id="SignalP"/>
    </source>
</evidence>
<dbReference type="GO" id="GO:0015344">
    <property type="term" value="F:siderophore uptake transmembrane transporter activity"/>
    <property type="evidence" value="ECO:0007669"/>
    <property type="project" value="TreeGrafter"/>
</dbReference>
<dbReference type="Pfam" id="PF00593">
    <property type="entry name" value="TonB_dep_Rec_b-barrel"/>
    <property type="match status" value="1"/>
</dbReference>
<dbReference type="InterPro" id="IPR037066">
    <property type="entry name" value="Plug_dom_sf"/>
</dbReference>
<dbReference type="RefSeq" id="WP_252588475.1">
    <property type="nucleotide sequence ID" value="NZ_JAMWYS010000043.1"/>
</dbReference>
<dbReference type="Gene3D" id="2.170.130.10">
    <property type="entry name" value="TonB-dependent receptor, plug domain"/>
    <property type="match status" value="1"/>
</dbReference>
<dbReference type="Pfam" id="PF07715">
    <property type="entry name" value="Plug"/>
    <property type="match status" value="1"/>
</dbReference>
<keyword evidence="6 8" id="KW-0472">Membrane</keyword>
<dbReference type="PANTHER" id="PTHR30069">
    <property type="entry name" value="TONB-DEPENDENT OUTER MEMBRANE RECEPTOR"/>
    <property type="match status" value="1"/>
</dbReference>
<dbReference type="CDD" id="cd01347">
    <property type="entry name" value="ligand_gated_channel"/>
    <property type="match status" value="1"/>
</dbReference>
<keyword evidence="7 8" id="KW-0998">Cell outer membrane</keyword>
<accession>A0A9X2F8R6</accession>
<dbReference type="InterPro" id="IPR036942">
    <property type="entry name" value="Beta-barrel_TonB_sf"/>
</dbReference>
<evidence type="ECO:0000256" key="7">
    <source>
        <dbReference type="ARBA" id="ARBA00023237"/>
    </source>
</evidence>
<evidence type="ECO:0000256" key="9">
    <source>
        <dbReference type="RuleBase" id="RU003357"/>
    </source>
</evidence>
<dbReference type="PANTHER" id="PTHR30069:SF50">
    <property type="entry name" value="TONB-DEPENDENT RECEPTOR HI_1217-RELATED"/>
    <property type="match status" value="1"/>
</dbReference>
<dbReference type="Proteomes" id="UP001155182">
    <property type="component" value="Unassembled WGS sequence"/>
</dbReference>
<dbReference type="EMBL" id="JAMWYS010000043">
    <property type="protein sequence ID" value="MCO4293823.1"/>
    <property type="molecule type" value="Genomic_DNA"/>
</dbReference>
<comment type="caution">
    <text evidence="13">The sequence shown here is derived from an EMBL/GenBank/DDBJ whole genome shotgun (WGS) entry which is preliminary data.</text>
</comment>
<keyword evidence="14" id="KW-1185">Reference proteome</keyword>
<keyword evidence="2 8" id="KW-0813">Transport</keyword>
<reference evidence="13" key="1">
    <citation type="submission" date="2022-06" db="EMBL/GenBank/DDBJ databases">
        <title>Solitalea sp. MAHUQ-68 isolated from rhizospheric soil.</title>
        <authorList>
            <person name="Huq M.A."/>
        </authorList>
    </citation>
    <scope>NUCLEOTIDE SEQUENCE</scope>
    <source>
        <strain evidence="13">MAHUQ-68</strain>
    </source>
</reference>
<gene>
    <name evidence="13" type="ORF">NF867_13210</name>
</gene>
<dbReference type="InterPro" id="IPR039426">
    <property type="entry name" value="TonB-dep_rcpt-like"/>
</dbReference>
<dbReference type="GO" id="GO:0009279">
    <property type="term" value="C:cell outer membrane"/>
    <property type="evidence" value="ECO:0007669"/>
    <property type="project" value="UniProtKB-SubCell"/>
</dbReference>
<evidence type="ECO:0000256" key="1">
    <source>
        <dbReference type="ARBA" id="ARBA00004571"/>
    </source>
</evidence>
<evidence type="ECO:0000313" key="13">
    <source>
        <dbReference type="EMBL" id="MCO4293823.1"/>
    </source>
</evidence>
<dbReference type="AlphaFoldDB" id="A0A9X2F8R6"/>
<feature type="chain" id="PRO_5040965257" evidence="10">
    <location>
        <begin position="20"/>
        <end position="641"/>
    </location>
</feature>
<evidence type="ECO:0000259" key="11">
    <source>
        <dbReference type="Pfam" id="PF00593"/>
    </source>
</evidence>
<feature type="signal peptide" evidence="10">
    <location>
        <begin position="1"/>
        <end position="19"/>
    </location>
</feature>
<feature type="domain" description="TonB-dependent receptor plug" evidence="12">
    <location>
        <begin position="41"/>
        <end position="149"/>
    </location>
</feature>
<evidence type="ECO:0000313" key="14">
    <source>
        <dbReference type="Proteomes" id="UP001155182"/>
    </source>
</evidence>
<evidence type="ECO:0000256" key="3">
    <source>
        <dbReference type="ARBA" id="ARBA00022452"/>
    </source>
</evidence>
<dbReference type="InterPro" id="IPR000531">
    <property type="entry name" value="Beta-barrel_TonB"/>
</dbReference>
<protein>
    <submittedName>
        <fullName evidence="13">TonB-dependent receptor</fullName>
    </submittedName>
</protein>
<evidence type="ECO:0000256" key="5">
    <source>
        <dbReference type="ARBA" id="ARBA00023077"/>
    </source>
</evidence>
<evidence type="ECO:0000256" key="2">
    <source>
        <dbReference type="ARBA" id="ARBA00022448"/>
    </source>
</evidence>
<evidence type="ECO:0000256" key="6">
    <source>
        <dbReference type="ARBA" id="ARBA00023136"/>
    </source>
</evidence>
<proteinExistence type="inferred from homology"/>
<dbReference type="InterPro" id="IPR012910">
    <property type="entry name" value="Plug_dom"/>
</dbReference>
<comment type="similarity">
    <text evidence="8 9">Belongs to the TonB-dependent receptor family.</text>
</comment>
<organism evidence="13 14">
    <name type="scientific">Solitalea agri</name>
    <dbReference type="NCBI Taxonomy" id="2953739"/>
    <lineage>
        <taxon>Bacteria</taxon>
        <taxon>Pseudomonadati</taxon>
        <taxon>Bacteroidota</taxon>
        <taxon>Sphingobacteriia</taxon>
        <taxon>Sphingobacteriales</taxon>
        <taxon>Sphingobacteriaceae</taxon>
        <taxon>Solitalea</taxon>
    </lineage>
</organism>
<sequence>MKKIFTCFLLAATSLVALAQEKKLNLDEVSVTATKFSKKSSETGKVVSIITREEIERSGGKNINDLLNTQPALNLNGANGNRGTNISTYLRGAPSGYVLILIDGMPVNDPSQISSEYDLNLINLEMVDHIEILRGGHSTLYGSDAMAGVINIITKKGGEKPVSVNALVTGGSYTTFKESLGVNGSLGKFDYNVSVTNEKSDGFSSAKDTLASKDTNSNFDKDHFHLQAASVNLGWQITSNMMFRPFARFSKTKSMIDYGAFTDDKDFKGKSSDVAAGFSSNYKLNAADFYLNYSYNNVKRYFLNDSIPRLGEYSLSDMRGELHNAELYGKFDLSEHFEVLAGTSYRFSNSYQISKYISPFWTSESEMTPDSTKSTIASAYASFFLKNLAGFDFELGGRYNHHSTYGNNFTYTINPSFLIDGNTKLFVNISSAFKAPSLYQLYAPIYGNASLKPEKVQSYEAGFQTVFEDGKVKVGLSAFKRNGKDVIAFTTHYVNYNEQKDEGMEVEGEFLPYKGLTLKTYYSLVYGKVKTQNATFNNLYRRPRNTVGLNAGYKVSDNFFVSTNLKVVGKCVDPFFDTNTFQTVNLTLNNYFLLDAYAEYKLFKKLKLFVDLKNITDEKYVETTGYNTRGFNVNGGLSLSL</sequence>
<name>A0A9X2F8R6_9SPHI</name>
<dbReference type="Gene3D" id="2.40.170.20">
    <property type="entry name" value="TonB-dependent receptor, beta-barrel domain"/>
    <property type="match status" value="1"/>
</dbReference>
<evidence type="ECO:0000256" key="4">
    <source>
        <dbReference type="ARBA" id="ARBA00022692"/>
    </source>
</evidence>
<feature type="domain" description="TonB-dependent receptor-like beta-barrel" evidence="11">
    <location>
        <begin position="263"/>
        <end position="615"/>
    </location>
</feature>
<keyword evidence="13" id="KW-0675">Receptor</keyword>
<evidence type="ECO:0000259" key="12">
    <source>
        <dbReference type="Pfam" id="PF07715"/>
    </source>
</evidence>
<evidence type="ECO:0000256" key="8">
    <source>
        <dbReference type="PROSITE-ProRule" id="PRU01360"/>
    </source>
</evidence>